<organism evidence="5 6">
    <name type="scientific">Eeniella nana</name>
    <name type="common">Yeast</name>
    <name type="synonym">Brettanomyces nanus</name>
    <dbReference type="NCBI Taxonomy" id="13502"/>
    <lineage>
        <taxon>Eukaryota</taxon>
        <taxon>Fungi</taxon>
        <taxon>Dikarya</taxon>
        <taxon>Ascomycota</taxon>
        <taxon>Saccharomycotina</taxon>
        <taxon>Pichiomycetes</taxon>
        <taxon>Pichiales</taxon>
        <taxon>Pichiaceae</taxon>
        <taxon>Brettanomyces</taxon>
    </lineage>
</organism>
<evidence type="ECO:0000313" key="5">
    <source>
        <dbReference type="EMBL" id="QPG76783.1"/>
    </source>
</evidence>
<accession>A0A875S793</accession>
<evidence type="ECO:0000256" key="4">
    <source>
        <dbReference type="RuleBase" id="RU004466"/>
    </source>
</evidence>
<dbReference type="AlphaFoldDB" id="A0A875S793"/>
<protein>
    <submittedName>
        <fullName evidence="5">Uncharacterized protein</fullName>
    </submittedName>
</protein>
<dbReference type="Gene3D" id="1.10.600.10">
    <property type="entry name" value="Farnesyl Diphosphate Synthase"/>
    <property type="match status" value="1"/>
</dbReference>
<gene>
    <name evidence="5" type="ORF">FOA43_004177</name>
</gene>
<dbReference type="PANTHER" id="PTHR12001:SF44">
    <property type="entry name" value="GERANYLGERANYL PYROPHOSPHATE SYNTHASE"/>
    <property type="match status" value="1"/>
</dbReference>
<dbReference type="GO" id="GO:0008299">
    <property type="term" value="P:isoprenoid biosynthetic process"/>
    <property type="evidence" value="ECO:0007669"/>
    <property type="project" value="InterPro"/>
</dbReference>
<dbReference type="OrthoDB" id="6921389at2759"/>
<dbReference type="InterPro" id="IPR008949">
    <property type="entry name" value="Isoprenoid_synthase_dom_sf"/>
</dbReference>
<dbReference type="GeneID" id="62197577"/>
<dbReference type="InterPro" id="IPR033749">
    <property type="entry name" value="Polyprenyl_synt_CS"/>
</dbReference>
<dbReference type="EMBL" id="CP064815">
    <property type="protein sequence ID" value="QPG76783.1"/>
    <property type="molecule type" value="Genomic_DNA"/>
</dbReference>
<evidence type="ECO:0000256" key="2">
    <source>
        <dbReference type="ARBA" id="ARBA00022723"/>
    </source>
</evidence>
<dbReference type="KEGG" id="bnn:FOA43_004177"/>
<evidence type="ECO:0000256" key="3">
    <source>
        <dbReference type="ARBA" id="ARBA00022842"/>
    </source>
</evidence>
<dbReference type="SUPFAM" id="SSF48576">
    <property type="entry name" value="Terpenoid synthases"/>
    <property type="match status" value="1"/>
</dbReference>
<dbReference type="CDD" id="cd00685">
    <property type="entry name" value="Trans_IPPS_HT"/>
    <property type="match status" value="1"/>
</dbReference>
<reference evidence="5" key="1">
    <citation type="submission" date="2020-10" db="EMBL/GenBank/DDBJ databases">
        <authorList>
            <person name="Roach M.J.R."/>
        </authorList>
    </citation>
    <scope>NUCLEOTIDE SEQUENCE</scope>
    <source>
        <strain evidence="5">CBS 1945</strain>
    </source>
</reference>
<dbReference type="Proteomes" id="UP000662931">
    <property type="component" value="Chromosome 4"/>
</dbReference>
<dbReference type="SFLD" id="SFLDG01017">
    <property type="entry name" value="Polyprenyl_Transferase_Like"/>
    <property type="match status" value="1"/>
</dbReference>
<dbReference type="RefSeq" id="XP_038780348.1">
    <property type="nucleotide sequence ID" value="XM_038924420.1"/>
</dbReference>
<dbReference type="PROSITE" id="PS00723">
    <property type="entry name" value="POLYPRENYL_SYNTHASE_1"/>
    <property type="match status" value="1"/>
</dbReference>
<keyword evidence="6" id="KW-1185">Reference proteome</keyword>
<dbReference type="PROSITE" id="PS00444">
    <property type="entry name" value="POLYPRENYL_SYNTHASE_2"/>
    <property type="match status" value="1"/>
</dbReference>
<dbReference type="SFLD" id="SFLDS00005">
    <property type="entry name" value="Isoprenoid_Synthase_Type_I"/>
    <property type="match status" value="1"/>
</dbReference>
<keyword evidence="1 4" id="KW-0808">Transferase</keyword>
<evidence type="ECO:0000313" key="6">
    <source>
        <dbReference type="Proteomes" id="UP000662931"/>
    </source>
</evidence>
<evidence type="ECO:0000256" key="1">
    <source>
        <dbReference type="ARBA" id="ARBA00022679"/>
    </source>
</evidence>
<dbReference type="GO" id="GO:0004659">
    <property type="term" value="F:prenyltransferase activity"/>
    <property type="evidence" value="ECO:0007669"/>
    <property type="project" value="InterPro"/>
</dbReference>
<sequence length="326" mass="37492">MQIDSTRFKGTRYGTKSEKNVEEPFEYLRHHTKGKNLRGLLIEALNLIYKVPKADLDKVVKIINILHISSLIIDDVEDSSVMRRGKPCAHRIFGIPQSINCSNYMYFKAMELTRELVGEEDLKLQNDCIGIFIDEMLNLHRGQGMDLYWRDNFICPSEDDYVDMVINKTGGLFRLAARLMGLCVGKEVPEMIEFCNVLGILYQVKDDYLNLQSESYQSNKGFCEDITEGKFSFPIIHAILVYGKDSGAEYQELLNILKQRTKDQELKKHCLELINRADGGEYSRQTIDKLLRVAEELIVNITKKYDDNNMVDTKYFLSTLSKLAGI</sequence>
<keyword evidence="3" id="KW-0460">Magnesium</keyword>
<comment type="similarity">
    <text evidence="4">Belongs to the FPP/GGPP synthase family.</text>
</comment>
<dbReference type="InterPro" id="IPR000092">
    <property type="entry name" value="Polyprenyl_synt"/>
</dbReference>
<dbReference type="PANTHER" id="PTHR12001">
    <property type="entry name" value="GERANYLGERANYL PYROPHOSPHATE SYNTHASE"/>
    <property type="match status" value="1"/>
</dbReference>
<dbReference type="GO" id="GO:0046872">
    <property type="term" value="F:metal ion binding"/>
    <property type="evidence" value="ECO:0007669"/>
    <property type="project" value="UniProtKB-KW"/>
</dbReference>
<proteinExistence type="inferred from homology"/>
<keyword evidence="2" id="KW-0479">Metal-binding</keyword>
<dbReference type="Pfam" id="PF00348">
    <property type="entry name" value="polyprenyl_synt"/>
    <property type="match status" value="1"/>
</dbReference>
<name>A0A875S793_EENNA</name>